<accession>A0AA86PYB7</accession>
<feature type="domain" description="Major facilitator superfamily (MFS) profile" evidence="7">
    <location>
        <begin position="1"/>
        <end position="392"/>
    </location>
</feature>
<dbReference type="InterPro" id="IPR050360">
    <property type="entry name" value="MFS_Sugar_Transporters"/>
</dbReference>
<keyword evidence="10" id="KW-1185">Reference proteome</keyword>
<dbReference type="InterPro" id="IPR003663">
    <property type="entry name" value="Sugar/inositol_transpt"/>
</dbReference>
<dbReference type="PRINTS" id="PR00171">
    <property type="entry name" value="SUGRTRNSPORT"/>
</dbReference>
<dbReference type="InterPro" id="IPR020846">
    <property type="entry name" value="MFS_dom"/>
</dbReference>
<dbReference type="Gene3D" id="1.20.1250.20">
    <property type="entry name" value="MFS general substrate transporter like domains"/>
    <property type="match status" value="2"/>
</dbReference>
<reference evidence="8" key="1">
    <citation type="submission" date="2023-06" db="EMBL/GenBank/DDBJ databases">
        <authorList>
            <person name="Kurt Z."/>
        </authorList>
    </citation>
    <scope>NUCLEOTIDE SEQUENCE</scope>
</reference>
<dbReference type="InterPro" id="IPR005828">
    <property type="entry name" value="MFS_sugar_transport-like"/>
</dbReference>
<evidence type="ECO:0000256" key="4">
    <source>
        <dbReference type="ARBA" id="ARBA00022989"/>
    </source>
</evidence>
<feature type="transmembrane region" description="Helical" evidence="6">
    <location>
        <begin position="370"/>
        <end position="388"/>
    </location>
</feature>
<comment type="similarity">
    <text evidence="2">Belongs to the major facilitator superfamily. Sugar transporter (TC 2.A.1.1) family.</text>
</comment>
<dbReference type="AlphaFoldDB" id="A0AA86PYB7"/>
<feature type="transmembrane region" description="Helical" evidence="6">
    <location>
        <begin position="247"/>
        <end position="267"/>
    </location>
</feature>
<evidence type="ECO:0000313" key="9">
    <source>
        <dbReference type="EMBL" id="CAL6066331.1"/>
    </source>
</evidence>
<reference evidence="9 10" key="2">
    <citation type="submission" date="2024-07" db="EMBL/GenBank/DDBJ databases">
        <authorList>
            <person name="Akdeniz Z."/>
        </authorList>
    </citation>
    <scope>NUCLEOTIDE SEQUENCE [LARGE SCALE GENOMIC DNA]</scope>
</reference>
<dbReference type="Proteomes" id="UP001642409">
    <property type="component" value="Unassembled WGS sequence"/>
</dbReference>
<feature type="transmembrane region" description="Helical" evidence="6">
    <location>
        <begin position="133"/>
        <end position="156"/>
    </location>
</feature>
<feature type="transmembrane region" description="Helical" evidence="6">
    <location>
        <begin position="307"/>
        <end position="330"/>
    </location>
</feature>
<feature type="transmembrane region" description="Helical" evidence="6">
    <location>
        <begin position="105"/>
        <end position="126"/>
    </location>
</feature>
<evidence type="ECO:0000256" key="1">
    <source>
        <dbReference type="ARBA" id="ARBA00004141"/>
    </source>
</evidence>
<dbReference type="PANTHER" id="PTHR48022:SF2">
    <property type="entry name" value="PLASTIDIC GLUCOSE TRANSPORTER 4"/>
    <property type="match status" value="1"/>
</dbReference>
<feature type="transmembrane region" description="Helical" evidence="6">
    <location>
        <begin position="342"/>
        <end position="364"/>
    </location>
</feature>
<evidence type="ECO:0000313" key="8">
    <source>
        <dbReference type="EMBL" id="CAI9946053.1"/>
    </source>
</evidence>
<evidence type="ECO:0000256" key="5">
    <source>
        <dbReference type="ARBA" id="ARBA00023136"/>
    </source>
</evidence>
<evidence type="ECO:0000256" key="6">
    <source>
        <dbReference type="SAM" id="Phobius"/>
    </source>
</evidence>
<gene>
    <name evidence="8" type="ORF">HINF_LOCUS33698</name>
    <name evidence="9" type="ORF">HINF_LOCUS52267</name>
</gene>
<dbReference type="GO" id="GO:0016020">
    <property type="term" value="C:membrane"/>
    <property type="evidence" value="ECO:0007669"/>
    <property type="project" value="UniProtKB-SubCell"/>
</dbReference>
<dbReference type="Pfam" id="PF00083">
    <property type="entry name" value="Sugar_tr"/>
    <property type="match status" value="2"/>
</dbReference>
<evidence type="ECO:0000256" key="2">
    <source>
        <dbReference type="ARBA" id="ARBA00010992"/>
    </source>
</evidence>
<dbReference type="PANTHER" id="PTHR48022">
    <property type="entry name" value="PLASTIDIC GLUCOSE TRANSPORTER 4"/>
    <property type="match status" value="1"/>
</dbReference>
<organism evidence="8">
    <name type="scientific">Hexamita inflata</name>
    <dbReference type="NCBI Taxonomy" id="28002"/>
    <lineage>
        <taxon>Eukaryota</taxon>
        <taxon>Metamonada</taxon>
        <taxon>Diplomonadida</taxon>
        <taxon>Hexamitidae</taxon>
        <taxon>Hexamitinae</taxon>
        <taxon>Hexamita</taxon>
    </lineage>
</organism>
<proteinExistence type="inferred from homology"/>
<dbReference type="EMBL" id="CAXDID020000260">
    <property type="protein sequence ID" value="CAL6066331.1"/>
    <property type="molecule type" value="Genomic_DNA"/>
</dbReference>
<protein>
    <submittedName>
        <fullName evidence="8">Hexose transporter</fullName>
    </submittedName>
    <submittedName>
        <fullName evidence="9">Hexose_transporter</fullName>
    </submittedName>
</protein>
<dbReference type="GO" id="GO:0005351">
    <property type="term" value="F:carbohydrate:proton symporter activity"/>
    <property type="evidence" value="ECO:0007669"/>
    <property type="project" value="TreeGrafter"/>
</dbReference>
<keyword evidence="3 6" id="KW-0812">Transmembrane</keyword>
<comment type="subcellular location">
    <subcellularLocation>
        <location evidence="1">Membrane</location>
        <topology evidence="1">Multi-pass membrane protein</topology>
    </subcellularLocation>
</comment>
<dbReference type="PROSITE" id="PS50850">
    <property type="entry name" value="MFS"/>
    <property type="match status" value="1"/>
</dbReference>
<keyword evidence="4 6" id="KW-1133">Transmembrane helix</keyword>
<feature type="transmembrane region" description="Helical" evidence="6">
    <location>
        <begin position="162"/>
        <end position="184"/>
    </location>
</feature>
<name>A0AA86PYB7_9EUKA</name>
<evidence type="ECO:0000256" key="3">
    <source>
        <dbReference type="ARBA" id="ARBA00022692"/>
    </source>
</evidence>
<feature type="transmembrane region" description="Helical" evidence="6">
    <location>
        <begin position="205"/>
        <end position="227"/>
    </location>
</feature>
<evidence type="ECO:0000259" key="7">
    <source>
        <dbReference type="PROSITE" id="PS50850"/>
    </source>
</evidence>
<dbReference type="EMBL" id="CATOUU010000756">
    <property type="protein sequence ID" value="CAI9946053.1"/>
    <property type="molecule type" value="Genomic_DNA"/>
</dbReference>
<keyword evidence="5 6" id="KW-0472">Membrane</keyword>
<feature type="transmembrane region" description="Helical" evidence="6">
    <location>
        <begin position="77"/>
        <end position="99"/>
    </location>
</feature>
<dbReference type="InterPro" id="IPR036259">
    <property type="entry name" value="MFS_trans_sf"/>
</dbReference>
<feature type="transmembrane region" description="Helical" evidence="6">
    <location>
        <begin position="274"/>
        <end position="292"/>
    </location>
</feature>
<dbReference type="SUPFAM" id="SSF103473">
    <property type="entry name" value="MFS general substrate transporter"/>
    <property type="match status" value="1"/>
</dbReference>
<sequence>MNGLLISAYIFCGLSRGSLVASISTVIMAMYKQKSWTSFTLTKPIISLISISVLTGSAFGAFLATPIIARFGRKNTLIFFGFVQVLAECLTIIPVGWIFLSVFRLISGIASNFTLSIVPMLCAEFLEPKIRGVIGSVLNTAISTGIVLTNVVQYFICVNNNLYWVIMILPVASSALTLIIAFKLKETSQMVGKIENIESIFKIKYIKCFAVAWGIGFMISGTGINPVLQYSTIIFKNSFNSTRSSSIGSIISSGINMISAFIAIPIVRNFKRKTLLACGYSLMLVTYIMYIVSQTQHVSTDQSNDLVIVATCILSLAYSSSSGPLFYILNSEVFPLVIKTKMMVIVMFISWTTLIAITFIFPLISLTNNVIIYICLVVMMLVVLMTFLPETMGKTLQENSKLMIIQSKQEREKEQNTEEQSKEPRIEIAVPTNNAEPIIETVLFDQEQK</sequence>
<evidence type="ECO:0000313" key="10">
    <source>
        <dbReference type="Proteomes" id="UP001642409"/>
    </source>
</evidence>
<comment type="caution">
    <text evidence="8">The sequence shown here is derived from an EMBL/GenBank/DDBJ whole genome shotgun (WGS) entry which is preliminary data.</text>
</comment>
<feature type="transmembrane region" description="Helical" evidence="6">
    <location>
        <begin position="45"/>
        <end position="65"/>
    </location>
</feature>